<evidence type="ECO:0000256" key="4">
    <source>
        <dbReference type="ARBA" id="ARBA00004906"/>
    </source>
</evidence>
<sequence length="651" mass="75077">MTVGILYISPFKSLETLLTAENFSEEIEARETELNSIPSINMNGRQHRHQSSVTGKPPQHHRAKLKFRYVNKSELISSPNSVAVEERVSSEVVDVNNNNTVDDVAGSSEFKEGDYDDGDIDIIMDNRFDELLSDIQEPQLSQEQITINDQLQQDELLVMESIYGENVFSLDTWKGLRCFQIHINIDTLDEIGITAKVNSVNESETLSSNSDDFLYSFKVQYLPPIILTCLLPKSYPSHQPPIFTISVKWLESAKILSLCSELDSIWTDQQGQEVIYHWVEWLHSSSLSHLGFDKEIRLGPYGVNRVADARVVSGIGCIDVDIPFLQSYNNEKRHQNFLKELHECCICYSEYPGTEFIQLPCKHFFCRKCLQTFTQIHVKEGNISNLQCLDAKCKVMIPPAILKHFLGDEDYERWESMMLDKTLASMSDVVYCPRCETPCIEDEDQHAQCPKCFFSFCTLCRERRHVGIACMTLDMKLQFLQERQNSSRLKEDQRRNELEKINEMLSMKEIQRDSKFCPSCHMAISRTEGCNKMKCGNCEQYFCYRCNKALDSSDPYGHFRDGSCELFPREMVDNWQERINPRQVLQQVHAEIFHLGGSACPNCRQFNVKMGNNNHMLCWACQSHYCYLCNEIVRRGTRHYGPKGCKQHSEG</sequence>
<dbReference type="CDD" id="cd23134">
    <property type="entry name" value="RING-HC_ITT1-like"/>
    <property type="match status" value="1"/>
</dbReference>
<dbReference type="OrthoDB" id="1431934at2759"/>
<dbReference type="RefSeq" id="XP_004512580.3">
    <property type="nucleotide sequence ID" value="XM_004512523.3"/>
</dbReference>
<dbReference type="KEGG" id="cam:101489260"/>
<dbReference type="PROSITE" id="PS50089">
    <property type="entry name" value="ZF_RING_2"/>
    <property type="match status" value="1"/>
</dbReference>
<evidence type="ECO:0000256" key="5">
    <source>
        <dbReference type="ARBA" id="ARBA00005884"/>
    </source>
</evidence>
<dbReference type="SMART" id="SM00647">
    <property type="entry name" value="IBR"/>
    <property type="match status" value="2"/>
</dbReference>
<evidence type="ECO:0000256" key="10">
    <source>
        <dbReference type="ARBA" id="ARBA00022771"/>
    </source>
</evidence>
<name>A0A1S2YZZ5_CICAR</name>
<dbReference type="InterPro" id="IPR016135">
    <property type="entry name" value="UBQ-conjugating_enzyme/RWD"/>
</dbReference>
<dbReference type="InterPro" id="IPR031127">
    <property type="entry name" value="E3_UB_ligase_RBR"/>
</dbReference>
<dbReference type="GO" id="GO:0016567">
    <property type="term" value="P:protein ubiquitination"/>
    <property type="evidence" value="ECO:0007669"/>
    <property type="project" value="UniProtKB-UniPathway"/>
</dbReference>
<dbReference type="CDD" id="cd23820">
    <property type="entry name" value="RWD_RNF14"/>
    <property type="match status" value="1"/>
</dbReference>
<evidence type="ECO:0000259" key="16">
    <source>
        <dbReference type="PROSITE" id="PS50908"/>
    </source>
</evidence>
<dbReference type="InterPro" id="IPR002867">
    <property type="entry name" value="IBR_dom"/>
</dbReference>
<comment type="cofactor">
    <cofactor evidence="2">
        <name>Zn(2+)</name>
        <dbReference type="ChEBI" id="CHEBI:29105"/>
    </cofactor>
</comment>
<dbReference type="PROSITE" id="PS51873">
    <property type="entry name" value="TRIAD"/>
    <property type="match status" value="1"/>
</dbReference>
<dbReference type="FunFam" id="3.30.40.10:FF:000358">
    <property type="entry name" value="RBR-type E3 ubiquitin transferase"/>
    <property type="match status" value="1"/>
</dbReference>
<dbReference type="Pfam" id="PF05773">
    <property type="entry name" value="RWD"/>
    <property type="match status" value="1"/>
</dbReference>
<keyword evidence="12" id="KW-0862">Zinc</keyword>
<keyword evidence="7" id="KW-0808">Transferase</keyword>
<dbReference type="CDD" id="cd20354">
    <property type="entry name" value="Rcat_RBR_RNF14"/>
    <property type="match status" value="1"/>
</dbReference>
<dbReference type="InterPro" id="IPR006575">
    <property type="entry name" value="RWD_dom"/>
</dbReference>
<evidence type="ECO:0000259" key="17">
    <source>
        <dbReference type="PROSITE" id="PS51873"/>
    </source>
</evidence>
<keyword evidence="8" id="KW-0479">Metal-binding</keyword>
<feature type="domain" description="RING-type" evidence="15">
    <location>
        <begin position="344"/>
        <end position="388"/>
    </location>
</feature>
<protein>
    <recommendedName>
        <fullName evidence="6">RBR-type E3 ubiquitin transferase</fullName>
        <ecNumber evidence="6">2.3.2.31</ecNumber>
    </recommendedName>
</protein>
<dbReference type="PROSITE" id="PS50908">
    <property type="entry name" value="RWD"/>
    <property type="match status" value="1"/>
</dbReference>
<dbReference type="SUPFAM" id="SSF57850">
    <property type="entry name" value="RING/U-box"/>
    <property type="match status" value="4"/>
</dbReference>
<dbReference type="CDD" id="cd20341">
    <property type="entry name" value="BRcat_RBR_RNF14"/>
    <property type="match status" value="1"/>
</dbReference>
<reference evidence="19" key="2">
    <citation type="submission" date="2025-08" db="UniProtKB">
        <authorList>
            <consortium name="RefSeq"/>
        </authorList>
    </citation>
    <scope>IDENTIFICATION</scope>
    <source>
        <tissue evidence="19">Etiolated seedlings</tissue>
    </source>
</reference>
<dbReference type="GO" id="GO:0008270">
    <property type="term" value="F:zinc ion binding"/>
    <property type="evidence" value="ECO:0007669"/>
    <property type="project" value="UniProtKB-KW"/>
</dbReference>
<reference evidence="18" key="1">
    <citation type="journal article" date="2013" name="Nat. Biotechnol.">
        <title>Draft genome sequence of chickpea (Cicer arietinum) provides a resource for trait improvement.</title>
        <authorList>
            <person name="Varshney R.K."/>
            <person name="Song C."/>
            <person name="Saxena R.K."/>
            <person name="Azam S."/>
            <person name="Yu S."/>
            <person name="Sharpe A.G."/>
            <person name="Cannon S."/>
            <person name="Baek J."/>
            <person name="Rosen B.D."/>
            <person name="Tar'an B."/>
            <person name="Millan T."/>
            <person name="Zhang X."/>
            <person name="Ramsay L.D."/>
            <person name="Iwata A."/>
            <person name="Wang Y."/>
            <person name="Nelson W."/>
            <person name="Farmer A.D."/>
            <person name="Gaur P.M."/>
            <person name="Soderlund C."/>
            <person name="Penmetsa R.V."/>
            <person name="Xu C."/>
            <person name="Bharti A.K."/>
            <person name="He W."/>
            <person name="Winter P."/>
            <person name="Zhao S."/>
            <person name="Hane J.K."/>
            <person name="Carrasquilla-Garcia N."/>
            <person name="Condie J.A."/>
            <person name="Upadhyaya H.D."/>
            <person name="Luo M.C."/>
            <person name="Thudi M."/>
            <person name="Gowda C.L."/>
            <person name="Singh N.P."/>
            <person name="Lichtenzveig J."/>
            <person name="Gali K.K."/>
            <person name="Rubio J."/>
            <person name="Nadarajan N."/>
            <person name="Dolezel J."/>
            <person name="Bansal K.C."/>
            <person name="Xu X."/>
            <person name="Edwards D."/>
            <person name="Zhang G."/>
            <person name="Kahl G."/>
            <person name="Gil J."/>
            <person name="Singh K.B."/>
            <person name="Datta S.K."/>
            <person name="Jackson S.A."/>
            <person name="Wang J."/>
            <person name="Cook D.R."/>
        </authorList>
    </citation>
    <scope>NUCLEOTIDE SEQUENCE [LARGE SCALE GENOMIC DNA]</scope>
    <source>
        <strain evidence="18">cv. CDC Frontier</strain>
    </source>
</reference>
<accession>A0A1S2YZZ5</accession>
<proteinExistence type="inferred from homology"/>
<keyword evidence="18" id="KW-1185">Reference proteome</keyword>
<evidence type="ECO:0000259" key="15">
    <source>
        <dbReference type="PROSITE" id="PS50089"/>
    </source>
</evidence>
<dbReference type="InterPro" id="IPR013083">
    <property type="entry name" value="Znf_RING/FYVE/PHD"/>
</dbReference>
<feature type="domain" description="RWD" evidence="16">
    <location>
        <begin position="154"/>
        <end position="289"/>
    </location>
</feature>
<dbReference type="InterPro" id="IPR044066">
    <property type="entry name" value="TRIAD_supradom"/>
</dbReference>
<dbReference type="InterPro" id="IPR017907">
    <property type="entry name" value="Znf_RING_CS"/>
</dbReference>
<evidence type="ECO:0000256" key="8">
    <source>
        <dbReference type="ARBA" id="ARBA00022723"/>
    </source>
</evidence>
<evidence type="ECO:0000256" key="2">
    <source>
        <dbReference type="ARBA" id="ARBA00001947"/>
    </source>
</evidence>
<dbReference type="UniPathway" id="UPA00143"/>
<organism evidence="18 19">
    <name type="scientific">Cicer arietinum</name>
    <name type="common">Chickpea</name>
    <name type="synonym">Garbanzo</name>
    <dbReference type="NCBI Taxonomy" id="3827"/>
    <lineage>
        <taxon>Eukaryota</taxon>
        <taxon>Viridiplantae</taxon>
        <taxon>Streptophyta</taxon>
        <taxon>Embryophyta</taxon>
        <taxon>Tracheophyta</taxon>
        <taxon>Spermatophyta</taxon>
        <taxon>Magnoliopsida</taxon>
        <taxon>eudicotyledons</taxon>
        <taxon>Gunneridae</taxon>
        <taxon>Pentapetalae</taxon>
        <taxon>rosids</taxon>
        <taxon>fabids</taxon>
        <taxon>Fabales</taxon>
        <taxon>Fabaceae</taxon>
        <taxon>Papilionoideae</taxon>
        <taxon>50 kb inversion clade</taxon>
        <taxon>NPAAA clade</taxon>
        <taxon>Hologalegina</taxon>
        <taxon>IRL clade</taxon>
        <taxon>Cicereae</taxon>
        <taxon>Cicer</taxon>
    </lineage>
</organism>
<dbReference type="GeneID" id="101489260"/>
<dbReference type="eggNOG" id="KOG1814">
    <property type="taxonomic scope" value="Eukaryota"/>
</dbReference>
<evidence type="ECO:0000256" key="1">
    <source>
        <dbReference type="ARBA" id="ARBA00001798"/>
    </source>
</evidence>
<evidence type="ECO:0000256" key="13">
    <source>
        <dbReference type="ARBA" id="ARBA00044508"/>
    </source>
</evidence>
<dbReference type="PROSITE" id="PS00518">
    <property type="entry name" value="ZF_RING_1"/>
    <property type="match status" value="1"/>
</dbReference>
<evidence type="ECO:0000256" key="14">
    <source>
        <dbReference type="PROSITE-ProRule" id="PRU00175"/>
    </source>
</evidence>
<dbReference type="PaxDb" id="3827-XP_004512580.1"/>
<dbReference type="PANTHER" id="PTHR11685">
    <property type="entry name" value="RBR FAMILY RING FINGER AND IBR DOMAIN-CONTAINING"/>
    <property type="match status" value="1"/>
</dbReference>
<keyword evidence="9" id="KW-0677">Repeat</keyword>
<dbReference type="Proteomes" id="UP000087171">
    <property type="component" value="Chromosome Ca8"/>
</dbReference>
<evidence type="ECO:0000256" key="6">
    <source>
        <dbReference type="ARBA" id="ARBA00012251"/>
    </source>
</evidence>
<keyword evidence="11" id="KW-0833">Ubl conjugation pathway</keyword>
<evidence type="ECO:0000256" key="9">
    <source>
        <dbReference type="ARBA" id="ARBA00022737"/>
    </source>
</evidence>
<dbReference type="GO" id="GO:0061630">
    <property type="term" value="F:ubiquitin protein ligase activity"/>
    <property type="evidence" value="ECO:0007669"/>
    <property type="project" value="UniProtKB-EC"/>
</dbReference>
<comment type="pathway">
    <text evidence="4">Protein modification; protein ubiquitination.</text>
</comment>
<feature type="domain" description="RING-type" evidence="17">
    <location>
        <begin position="340"/>
        <end position="570"/>
    </location>
</feature>
<dbReference type="EC" id="2.3.2.31" evidence="6"/>
<dbReference type="FunFam" id="1.20.120.1750:FF:000029">
    <property type="entry name" value="RBR-type E3 ubiquitin transferase"/>
    <property type="match status" value="1"/>
</dbReference>
<dbReference type="Gene3D" id="3.30.40.10">
    <property type="entry name" value="Zinc/RING finger domain, C3HC4 (zinc finger)"/>
    <property type="match status" value="1"/>
</dbReference>
<comment type="function">
    <text evidence="3">Might act as an E3 ubiquitin-protein ligase, or as part of E3 complex, which accepts ubiquitin from specific E2 ubiquitin-conjugating enzymes and then transfers it to substrates.</text>
</comment>
<dbReference type="SUPFAM" id="SSF54495">
    <property type="entry name" value="UBC-like"/>
    <property type="match status" value="1"/>
</dbReference>
<dbReference type="Gene3D" id="3.10.110.10">
    <property type="entry name" value="Ubiquitin Conjugating Enzyme"/>
    <property type="match status" value="1"/>
</dbReference>
<comment type="similarity">
    <text evidence="13">Belongs to the RBR family. RNF14 subfamily.</text>
</comment>
<comment type="catalytic activity">
    <reaction evidence="1">
        <text>[E2 ubiquitin-conjugating enzyme]-S-ubiquitinyl-L-cysteine + [acceptor protein]-L-lysine = [E2 ubiquitin-conjugating enzyme]-L-cysteine + [acceptor protein]-N(6)-ubiquitinyl-L-lysine.</text>
        <dbReference type="EC" id="2.3.2.31"/>
    </reaction>
</comment>
<evidence type="ECO:0000256" key="12">
    <source>
        <dbReference type="ARBA" id="ARBA00022833"/>
    </source>
</evidence>
<dbReference type="SMART" id="SM00591">
    <property type="entry name" value="RWD"/>
    <property type="match status" value="1"/>
</dbReference>
<comment type="similarity">
    <text evidence="5">Belongs to the RBR family. Ariadne subfamily.</text>
</comment>
<keyword evidence="10 14" id="KW-0863">Zinc-finger</keyword>
<dbReference type="Pfam" id="PF01485">
    <property type="entry name" value="IBR"/>
    <property type="match status" value="1"/>
</dbReference>
<dbReference type="AlphaFoldDB" id="A0A1S2YZZ5"/>
<evidence type="ECO:0000313" key="18">
    <source>
        <dbReference type="Proteomes" id="UP000087171"/>
    </source>
</evidence>
<evidence type="ECO:0000313" key="19">
    <source>
        <dbReference type="RefSeq" id="XP_004512580.3"/>
    </source>
</evidence>
<dbReference type="Pfam" id="PF26200">
    <property type="entry name" value="Rcat_RNF216"/>
    <property type="match status" value="1"/>
</dbReference>
<evidence type="ECO:0000256" key="3">
    <source>
        <dbReference type="ARBA" id="ARBA00003976"/>
    </source>
</evidence>
<gene>
    <name evidence="19" type="primary">LOC101489260</name>
</gene>
<evidence type="ECO:0000256" key="11">
    <source>
        <dbReference type="ARBA" id="ARBA00022786"/>
    </source>
</evidence>
<dbReference type="Gene3D" id="1.20.120.1750">
    <property type="match status" value="1"/>
</dbReference>
<dbReference type="STRING" id="3827.A0A1S2YZZ5"/>
<dbReference type="SMART" id="SM00184">
    <property type="entry name" value="RING"/>
    <property type="match status" value="3"/>
</dbReference>
<evidence type="ECO:0000256" key="7">
    <source>
        <dbReference type="ARBA" id="ARBA00022679"/>
    </source>
</evidence>
<dbReference type="InterPro" id="IPR001841">
    <property type="entry name" value="Znf_RING"/>
</dbReference>
<dbReference type="InterPro" id="IPR047548">
    <property type="entry name" value="Rcat_RBR_RNF14"/>
</dbReference>